<keyword evidence="2" id="KW-1185">Reference proteome</keyword>
<reference evidence="3" key="2">
    <citation type="submission" date="2023-11" db="UniProtKB">
        <authorList>
            <consortium name="WormBaseParasite"/>
        </authorList>
    </citation>
    <scope>IDENTIFICATION</scope>
</reference>
<feature type="compositionally biased region" description="Acidic residues" evidence="1">
    <location>
        <begin position="54"/>
        <end position="67"/>
    </location>
</feature>
<dbReference type="AlphaFoldDB" id="A0AA85IUM4"/>
<proteinExistence type="predicted"/>
<feature type="compositionally biased region" description="Low complexity" evidence="1">
    <location>
        <begin position="151"/>
        <end position="164"/>
    </location>
</feature>
<feature type="compositionally biased region" description="Polar residues" evidence="1">
    <location>
        <begin position="165"/>
        <end position="186"/>
    </location>
</feature>
<evidence type="ECO:0000256" key="1">
    <source>
        <dbReference type="SAM" id="MobiDB-lite"/>
    </source>
</evidence>
<evidence type="ECO:0000313" key="2">
    <source>
        <dbReference type="Proteomes" id="UP000050795"/>
    </source>
</evidence>
<evidence type="ECO:0008006" key="4">
    <source>
        <dbReference type="Google" id="ProtNLM"/>
    </source>
</evidence>
<reference evidence="2" key="1">
    <citation type="submission" date="2022-06" db="EMBL/GenBank/DDBJ databases">
        <authorList>
            <person name="Berger JAMES D."/>
            <person name="Berger JAMES D."/>
        </authorList>
    </citation>
    <scope>NUCLEOTIDE SEQUENCE [LARGE SCALE GENOMIC DNA]</scope>
</reference>
<name>A0AA85IUM4_TRIRE</name>
<dbReference type="Proteomes" id="UP000050795">
    <property type="component" value="Unassembled WGS sequence"/>
</dbReference>
<evidence type="ECO:0000313" key="3">
    <source>
        <dbReference type="WBParaSite" id="TREG1_113360.1"/>
    </source>
</evidence>
<dbReference type="WBParaSite" id="TREG1_113360.1">
    <property type="protein sequence ID" value="TREG1_113360.1"/>
    <property type="gene ID" value="TREG1_113360"/>
</dbReference>
<accession>A0AA85IUM4</accession>
<sequence length="208" mass="22587">MRGKRIHKGRTRKFTAPEEIDRQLGLIRGDNITEGGSSLKESEDGNVGDNVSGDNDEDDDSDSEDENVTGRHKGVSHLIEVCNPNHIKGSNSVVPSKKELIASSKAVVDPLKLQSESELAINLARLQLVRKERELAAQKLEQERQAREAQRLAAAKRAAEAKLQTGKQQKSGGRKQASTAESSKQKSNNRDKSTPASAKSELAAPTVD</sequence>
<dbReference type="PANTHER" id="PTHR22055">
    <property type="entry name" value="28 KDA HEAT- AND ACID-STABLE PHOSPHOPROTEIN PDGF-ASSOCIATED PROTEIN"/>
    <property type="match status" value="1"/>
</dbReference>
<protein>
    <recommendedName>
        <fullName evidence="4">Casein kinase substrate phosphoprotein PP28 domain-containing protein</fullName>
    </recommendedName>
</protein>
<feature type="region of interest" description="Disordered" evidence="1">
    <location>
        <begin position="144"/>
        <end position="208"/>
    </location>
</feature>
<organism evidence="2 3">
    <name type="scientific">Trichobilharzia regenti</name>
    <name type="common">Nasal bird schistosome</name>
    <dbReference type="NCBI Taxonomy" id="157069"/>
    <lineage>
        <taxon>Eukaryota</taxon>
        <taxon>Metazoa</taxon>
        <taxon>Spiralia</taxon>
        <taxon>Lophotrochozoa</taxon>
        <taxon>Platyhelminthes</taxon>
        <taxon>Trematoda</taxon>
        <taxon>Digenea</taxon>
        <taxon>Strigeidida</taxon>
        <taxon>Schistosomatoidea</taxon>
        <taxon>Schistosomatidae</taxon>
        <taxon>Trichobilharzia</taxon>
    </lineage>
</organism>
<dbReference type="InterPro" id="IPR039876">
    <property type="entry name" value="HAP28"/>
</dbReference>
<feature type="compositionally biased region" description="Basic residues" evidence="1">
    <location>
        <begin position="1"/>
        <end position="13"/>
    </location>
</feature>
<feature type="region of interest" description="Disordered" evidence="1">
    <location>
        <begin position="1"/>
        <end position="75"/>
    </location>
</feature>